<dbReference type="AlphaFoldDB" id="A0A8E0RZP8"/>
<protein>
    <submittedName>
        <fullName evidence="8">Putative Prominin (Prom) protein</fullName>
    </submittedName>
</protein>
<dbReference type="PANTHER" id="PTHR22730">
    <property type="entry name" value="PROMININ PROM PROTEIN"/>
    <property type="match status" value="1"/>
</dbReference>
<feature type="transmembrane region" description="Helical" evidence="7">
    <location>
        <begin position="33"/>
        <end position="55"/>
    </location>
</feature>
<reference evidence="8" key="1">
    <citation type="submission" date="2019-05" db="EMBL/GenBank/DDBJ databases">
        <title>Annotation for the trematode Fasciolopsis buski.</title>
        <authorList>
            <person name="Choi Y.-J."/>
        </authorList>
    </citation>
    <scope>NUCLEOTIDE SEQUENCE</scope>
    <source>
        <strain evidence="8">HT</strain>
        <tissue evidence="8">Whole worm</tissue>
    </source>
</reference>
<keyword evidence="5 7" id="KW-0472">Membrane</keyword>
<evidence type="ECO:0000256" key="5">
    <source>
        <dbReference type="ARBA" id="ARBA00023136"/>
    </source>
</evidence>
<organism evidence="8 9">
    <name type="scientific">Fasciolopsis buskii</name>
    <dbReference type="NCBI Taxonomy" id="27845"/>
    <lineage>
        <taxon>Eukaryota</taxon>
        <taxon>Metazoa</taxon>
        <taxon>Spiralia</taxon>
        <taxon>Lophotrochozoa</taxon>
        <taxon>Platyhelminthes</taxon>
        <taxon>Trematoda</taxon>
        <taxon>Digenea</taxon>
        <taxon>Plagiorchiida</taxon>
        <taxon>Echinostomata</taxon>
        <taxon>Echinostomatoidea</taxon>
        <taxon>Fasciolidae</taxon>
        <taxon>Fasciolopsis</taxon>
    </lineage>
</organism>
<keyword evidence="3 7" id="KW-0812">Transmembrane</keyword>
<evidence type="ECO:0000256" key="4">
    <source>
        <dbReference type="ARBA" id="ARBA00022989"/>
    </source>
</evidence>
<dbReference type="GO" id="GO:0016020">
    <property type="term" value="C:membrane"/>
    <property type="evidence" value="ECO:0007669"/>
    <property type="project" value="UniProtKB-SubCell"/>
</dbReference>
<name>A0A8E0RZP8_9TREM</name>
<evidence type="ECO:0000313" key="9">
    <source>
        <dbReference type="Proteomes" id="UP000728185"/>
    </source>
</evidence>
<feature type="transmembrane region" description="Helical" evidence="7">
    <location>
        <begin position="363"/>
        <end position="387"/>
    </location>
</feature>
<evidence type="ECO:0000256" key="7">
    <source>
        <dbReference type="SAM" id="Phobius"/>
    </source>
</evidence>
<sequence>MPLVGFIFCCARCCCNCGRVELMDKKKDPCRRAAYTICLVILVTVQLVAVVLAFINHFLLHEALIHEDPRIGSFSQLNLSLTETEQSLDNIYKMSVNTSSVNVDDRKTRFMGIVDDGLQEFQRDLIRRSNADQVTTPISDLQSVVAEFDPKGESVMFLNEFNNSLVRLTQELPSVRNKLVETLDTNCPLDKHIKCGQLMQEAQKNLKVRYTLDQFQEYELSNLIEQLSRHLVDFQSLSEFNDTLGTLAGVIKKAIDHDLNRAWDDLVHSTETREKLARSFEGSLQEIKRGLALFRQRVQMHEDEENNQVLLRLVEFQFYGGIALLCLPILIFLLFYLGLCFGTCGNRPYQEAGMCNRGVGANLLLAGVGFVFLFSTILMVVCTVLFLSGGPLQTELCRYLTGHIPDGPRKLDDYVHDSMQYLIDQVRRQNRLARERAKELKGRGVGVTITEDLSSAELIRNITRARLTDAILTRCENEPFVDAISGGQLMWPALYEPIQSILQELIDAFKMADLNQPIEDTIRSCMETLERVKFLDSVDFSMAVNQTNLSLTQITDLGRFIAELRSLNVEDARPYIDSLTRLPLKMDQLRDQARNLYAKLDGTPDLRRLIQTNLERYQRNLSLVVNETMNIGLNKLRSVFEKELQLAVIATWRDIPCDSLRIAVKRGVDSVCITALMPLNAFWAGLGLALLLFVPGIVFAVKLASLYRKTEPYSPDYEEP</sequence>
<dbReference type="EMBL" id="LUCM01005478">
    <property type="protein sequence ID" value="KAA0192770.1"/>
    <property type="molecule type" value="Genomic_DNA"/>
</dbReference>
<evidence type="ECO:0000313" key="8">
    <source>
        <dbReference type="EMBL" id="KAA0192770.1"/>
    </source>
</evidence>
<evidence type="ECO:0000256" key="1">
    <source>
        <dbReference type="ARBA" id="ARBA00004141"/>
    </source>
</evidence>
<feature type="transmembrane region" description="Helical" evidence="7">
    <location>
        <begin position="318"/>
        <end position="342"/>
    </location>
</feature>
<proteinExistence type="inferred from homology"/>
<feature type="transmembrane region" description="Helical" evidence="7">
    <location>
        <begin position="681"/>
        <end position="701"/>
    </location>
</feature>
<comment type="subcellular location">
    <subcellularLocation>
        <location evidence="1">Membrane</location>
        <topology evidence="1">Multi-pass membrane protein</topology>
    </subcellularLocation>
</comment>
<dbReference type="InterPro" id="IPR008795">
    <property type="entry name" value="Prominin"/>
</dbReference>
<dbReference type="OrthoDB" id="6229420at2759"/>
<comment type="caution">
    <text evidence="8">The sequence shown here is derived from an EMBL/GenBank/DDBJ whole genome shotgun (WGS) entry which is preliminary data.</text>
</comment>
<keyword evidence="9" id="KW-1185">Reference proteome</keyword>
<accession>A0A8E0RZP8</accession>
<comment type="similarity">
    <text evidence="2">Belongs to the prominin family.</text>
</comment>
<gene>
    <name evidence="8" type="ORF">FBUS_05334</name>
</gene>
<keyword evidence="6" id="KW-0325">Glycoprotein</keyword>
<dbReference type="PANTHER" id="PTHR22730:SF1">
    <property type="entry name" value="PROMININ-LIKE PROTEIN"/>
    <property type="match status" value="1"/>
</dbReference>
<evidence type="ECO:0000256" key="3">
    <source>
        <dbReference type="ARBA" id="ARBA00022692"/>
    </source>
</evidence>
<evidence type="ECO:0000256" key="6">
    <source>
        <dbReference type="ARBA" id="ARBA00023180"/>
    </source>
</evidence>
<keyword evidence="4 7" id="KW-1133">Transmembrane helix</keyword>
<dbReference type="Proteomes" id="UP000728185">
    <property type="component" value="Unassembled WGS sequence"/>
</dbReference>
<dbReference type="Pfam" id="PF05478">
    <property type="entry name" value="Prominin"/>
    <property type="match status" value="2"/>
</dbReference>
<evidence type="ECO:0000256" key="2">
    <source>
        <dbReference type="ARBA" id="ARBA00006058"/>
    </source>
</evidence>